<feature type="region of interest" description="Disordered" evidence="3">
    <location>
        <begin position="1"/>
        <end position="55"/>
    </location>
</feature>
<dbReference type="UniPathway" id="UPA00143"/>
<dbReference type="EMBL" id="PXOA01000167">
    <property type="protein sequence ID" value="RFU79288.1"/>
    <property type="molecule type" value="Genomic_DNA"/>
</dbReference>
<evidence type="ECO:0000313" key="6">
    <source>
        <dbReference type="Proteomes" id="UP000266272"/>
    </source>
</evidence>
<evidence type="ECO:0000256" key="2">
    <source>
        <dbReference type="ARBA" id="ARBA00022786"/>
    </source>
</evidence>
<evidence type="ECO:0000256" key="1">
    <source>
        <dbReference type="ARBA" id="ARBA00004906"/>
    </source>
</evidence>
<dbReference type="SUPFAM" id="SSF81383">
    <property type="entry name" value="F-box domain"/>
    <property type="match status" value="1"/>
</dbReference>
<dbReference type="STRING" id="490622.A0A395NTG0"/>
<sequence length="633" mass="68809">MDSGLASGKAMEESESCGPADSALRPSAAASSSPLPHETPASAAATATASASTSAHDAGAPIIYGRVDAANEDNLELLSSVAEHGALGRRAKLLRPSPASAQPGSHSSSAQRHRDDAIMQDAIQSPSSEQIVPAGEGAPIRSRHHAGSSTKTPPLLATPPEIIDTILSHLSAYDLASVSATCHALRDHALSDLLWQPLVQQNVPGVQVASSGPCASYRELYVAHDGLWFLPKYKIWFCDRDLTGKLILVRYDPRRGCIEGYQLVAVSNQSTFEHWSADHDVIIHGFEPVVRLHLDKPVLQFRVRDRQEDGGFSRRPGANRFADEMPMALDERLGGMFSNFLLTRPLDSDEADQRLELGYPYGNMWPSPIIPANHYVSGSQPGRGVTDLLPRDRPRCRSEVSDQTFRIRQWMELTGTPSPLRLMGQGGLAGALQALVEEIVEEETAGAGAGAVGVHIGEELITYSTLDPALYTPTPEKPWRGIWVGDYSGHGCEFLLIHQPDDPPATDAELGIFRDEHDSDQMWQQKRLDARVHRGRLEAIKLTGDPNIPRGEYTFVANDLGPDGFVGTATDAQFAGARIVKSEGHIAATGFLRDKFIESQLILISPNKLAQHWVGFGHISFLERVNIDQFLAP</sequence>
<protein>
    <submittedName>
        <fullName evidence="5">F-box domain-containing</fullName>
    </submittedName>
</protein>
<proteinExistence type="predicted"/>
<comment type="pathway">
    <text evidence="1">Protein modification; protein ubiquitination.</text>
</comment>
<dbReference type="Proteomes" id="UP000266272">
    <property type="component" value="Unassembled WGS sequence"/>
</dbReference>
<feature type="compositionally biased region" description="Polar residues" evidence="3">
    <location>
        <begin position="99"/>
        <end position="110"/>
    </location>
</feature>
<dbReference type="OrthoDB" id="722566at2759"/>
<evidence type="ECO:0000259" key="4">
    <source>
        <dbReference type="PROSITE" id="PS50181"/>
    </source>
</evidence>
<accession>A0A395NTG0</accession>
<organism evidence="5 6">
    <name type="scientific">Trichoderma arundinaceum</name>
    <dbReference type="NCBI Taxonomy" id="490622"/>
    <lineage>
        <taxon>Eukaryota</taxon>
        <taxon>Fungi</taxon>
        <taxon>Dikarya</taxon>
        <taxon>Ascomycota</taxon>
        <taxon>Pezizomycotina</taxon>
        <taxon>Sordariomycetes</taxon>
        <taxon>Hypocreomycetidae</taxon>
        <taxon>Hypocreales</taxon>
        <taxon>Hypocreaceae</taxon>
        <taxon>Trichoderma</taxon>
    </lineage>
</organism>
<dbReference type="InterPro" id="IPR045048">
    <property type="entry name" value="FBXO31/39"/>
</dbReference>
<comment type="caution">
    <text evidence="5">The sequence shown here is derived from an EMBL/GenBank/DDBJ whole genome shotgun (WGS) entry which is preliminary data.</text>
</comment>
<dbReference type="Pfam" id="PF12937">
    <property type="entry name" value="F-box-like"/>
    <property type="match status" value="1"/>
</dbReference>
<reference evidence="5 6" key="1">
    <citation type="journal article" date="2018" name="PLoS Pathog.">
        <title>Evolution of structural diversity of trichothecenes, a family of toxins produced by plant pathogenic and entomopathogenic fungi.</title>
        <authorList>
            <person name="Proctor R.H."/>
            <person name="McCormick S.P."/>
            <person name="Kim H.S."/>
            <person name="Cardoza R.E."/>
            <person name="Stanley A.M."/>
            <person name="Lindo L."/>
            <person name="Kelly A."/>
            <person name="Brown D.W."/>
            <person name="Lee T."/>
            <person name="Vaughan M.M."/>
            <person name="Alexander N.J."/>
            <person name="Busman M."/>
            <person name="Gutierrez S."/>
        </authorList>
    </citation>
    <scope>NUCLEOTIDE SEQUENCE [LARGE SCALE GENOMIC DNA]</scope>
    <source>
        <strain evidence="5 6">IBT 40837</strain>
    </source>
</reference>
<feature type="domain" description="F-box" evidence="4">
    <location>
        <begin position="152"/>
        <end position="198"/>
    </location>
</feature>
<evidence type="ECO:0000256" key="3">
    <source>
        <dbReference type="SAM" id="MobiDB-lite"/>
    </source>
</evidence>
<keyword evidence="6" id="KW-1185">Reference proteome</keyword>
<dbReference type="Gene3D" id="1.20.1280.50">
    <property type="match status" value="1"/>
</dbReference>
<evidence type="ECO:0000313" key="5">
    <source>
        <dbReference type="EMBL" id="RFU79288.1"/>
    </source>
</evidence>
<name>A0A395NTG0_TRIAR</name>
<dbReference type="Pfam" id="PF12014">
    <property type="entry name" value="Cyclin_D1_bind"/>
    <property type="match status" value="1"/>
</dbReference>
<dbReference type="InterPro" id="IPR036047">
    <property type="entry name" value="F-box-like_dom_sf"/>
</dbReference>
<dbReference type="PANTHER" id="PTHR10706">
    <property type="entry name" value="F-BOX FAMILY PROTEIN"/>
    <property type="match status" value="1"/>
</dbReference>
<dbReference type="PROSITE" id="PS50181">
    <property type="entry name" value="FBOX"/>
    <property type="match status" value="1"/>
</dbReference>
<feature type="compositionally biased region" description="Low complexity" evidence="3">
    <location>
        <begin position="19"/>
        <end position="55"/>
    </location>
</feature>
<dbReference type="AlphaFoldDB" id="A0A395NTG0"/>
<dbReference type="PANTHER" id="PTHR10706:SF130">
    <property type="entry name" value="F-BOX ONLY PROTEIN 31"/>
    <property type="match status" value="1"/>
</dbReference>
<gene>
    <name evidence="5" type="ORF">TARUN_2928</name>
</gene>
<dbReference type="GO" id="GO:0016567">
    <property type="term" value="P:protein ubiquitination"/>
    <property type="evidence" value="ECO:0007669"/>
    <property type="project" value="UniProtKB-UniPathway"/>
</dbReference>
<keyword evidence="2" id="KW-0833">Ubl conjugation pathway</keyword>
<dbReference type="InterPro" id="IPR001810">
    <property type="entry name" value="F-box_dom"/>
</dbReference>
<dbReference type="SMART" id="SM00256">
    <property type="entry name" value="FBOX"/>
    <property type="match status" value="1"/>
</dbReference>
<feature type="region of interest" description="Disordered" evidence="3">
    <location>
        <begin position="95"/>
        <end position="114"/>
    </location>
</feature>